<dbReference type="EMBL" id="SEWE01000016">
    <property type="protein sequence ID" value="RYU79912.1"/>
    <property type="molecule type" value="Genomic_DNA"/>
</dbReference>
<evidence type="ECO:0000313" key="3">
    <source>
        <dbReference type="EMBL" id="RYU79912.1"/>
    </source>
</evidence>
<sequence>MTSSFLPPTGVILVADAVPLLRLGLVQVLTQASAGYCLHQAATWPELLALTQQLAPALVVTSPDLPGAPAKPEALLTTLRATNPQLPVVVLTEPAATPESCLLRLLRHNVSGLLARSASTAEVCEMVAGVLRQGQFYSASMLALLQRQLERRTRGTSPKTEFTPRQLAVLQLIAEDYCNEEIAELLSTSVRTVEYHRSRMLQQTGTRTSLALVLFALRRGLFANSGLSVLEPA</sequence>
<name>A0A4V1ZAT3_9BACT</name>
<dbReference type="InterPro" id="IPR000792">
    <property type="entry name" value="Tscrpt_reg_LuxR_C"/>
</dbReference>
<accession>A0A4V1ZAT3</accession>
<gene>
    <name evidence="3" type="ORF">EWM57_09510</name>
</gene>
<dbReference type="PANTHER" id="PTHR43214:SF43">
    <property type="entry name" value="TWO-COMPONENT RESPONSE REGULATOR"/>
    <property type="match status" value="1"/>
</dbReference>
<proteinExistence type="predicted"/>
<dbReference type="GO" id="GO:0006355">
    <property type="term" value="P:regulation of DNA-templated transcription"/>
    <property type="evidence" value="ECO:0007669"/>
    <property type="project" value="InterPro"/>
</dbReference>
<dbReference type="Proteomes" id="UP000294155">
    <property type="component" value="Unassembled WGS sequence"/>
</dbReference>
<dbReference type="PANTHER" id="PTHR43214">
    <property type="entry name" value="TWO-COMPONENT RESPONSE REGULATOR"/>
    <property type="match status" value="1"/>
</dbReference>
<protein>
    <submittedName>
        <fullName evidence="3">Response regulator transcription factor</fullName>
    </submittedName>
</protein>
<dbReference type="AlphaFoldDB" id="A0A4V1ZAT3"/>
<dbReference type="Pfam" id="PF00196">
    <property type="entry name" value="GerE"/>
    <property type="match status" value="1"/>
</dbReference>
<dbReference type="OrthoDB" id="881140at2"/>
<keyword evidence="1" id="KW-0238">DNA-binding</keyword>
<dbReference type="CDD" id="cd06170">
    <property type="entry name" value="LuxR_C_like"/>
    <property type="match status" value="1"/>
</dbReference>
<dbReference type="SUPFAM" id="SSF46894">
    <property type="entry name" value="C-terminal effector domain of the bipartite response regulators"/>
    <property type="match status" value="1"/>
</dbReference>
<dbReference type="PRINTS" id="PR00038">
    <property type="entry name" value="HTHLUXR"/>
</dbReference>
<feature type="domain" description="HTH luxR-type" evidence="2">
    <location>
        <begin position="155"/>
        <end position="220"/>
    </location>
</feature>
<organism evidence="3 4">
    <name type="scientific">Hymenobacter persicinus</name>
    <dbReference type="NCBI Taxonomy" id="2025506"/>
    <lineage>
        <taxon>Bacteria</taxon>
        <taxon>Pseudomonadati</taxon>
        <taxon>Bacteroidota</taxon>
        <taxon>Cytophagia</taxon>
        <taxon>Cytophagales</taxon>
        <taxon>Hymenobacteraceae</taxon>
        <taxon>Hymenobacter</taxon>
    </lineage>
</organism>
<dbReference type="RefSeq" id="WP_129920912.1">
    <property type="nucleotide sequence ID" value="NZ_SEWE01000016.1"/>
</dbReference>
<evidence type="ECO:0000313" key="4">
    <source>
        <dbReference type="Proteomes" id="UP000294155"/>
    </source>
</evidence>
<dbReference type="GO" id="GO:0003677">
    <property type="term" value="F:DNA binding"/>
    <property type="evidence" value="ECO:0007669"/>
    <property type="project" value="UniProtKB-KW"/>
</dbReference>
<dbReference type="Gene3D" id="3.40.50.2300">
    <property type="match status" value="1"/>
</dbReference>
<dbReference type="SMART" id="SM00421">
    <property type="entry name" value="HTH_LUXR"/>
    <property type="match status" value="1"/>
</dbReference>
<reference evidence="3 4" key="1">
    <citation type="submission" date="2019-02" db="EMBL/GenBank/DDBJ databases">
        <title>Bacterial novel species isolated from soil.</title>
        <authorList>
            <person name="Jung H.-Y."/>
        </authorList>
    </citation>
    <scope>NUCLEOTIDE SEQUENCE [LARGE SCALE GENOMIC DNA]</scope>
    <source>
        <strain evidence="3 4">1-3-3-3</strain>
    </source>
</reference>
<comment type="caution">
    <text evidence="3">The sequence shown here is derived from an EMBL/GenBank/DDBJ whole genome shotgun (WGS) entry which is preliminary data.</text>
</comment>
<keyword evidence="4" id="KW-1185">Reference proteome</keyword>
<dbReference type="PROSITE" id="PS50043">
    <property type="entry name" value="HTH_LUXR_2"/>
    <property type="match status" value="1"/>
</dbReference>
<dbReference type="SUPFAM" id="SSF52172">
    <property type="entry name" value="CheY-like"/>
    <property type="match status" value="1"/>
</dbReference>
<dbReference type="InterPro" id="IPR011006">
    <property type="entry name" value="CheY-like_superfamily"/>
</dbReference>
<evidence type="ECO:0000259" key="2">
    <source>
        <dbReference type="PROSITE" id="PS50043"/>
    </source>
</evidence>
<dbReference type="InterPro" id="IPR016032">
    <property type="entry name" value="Sig_transdc_resp-reg_C-effctor"/>
</dbReference>
<dbReference type="InterPro" id="IPR039420">
    <property type="entry name" value="WalR-like"/>
</dbReference>
<evidence type="ECO:0000256" key="1">
    <source>
        <dbReference type="ARBA" id="ARBA00023125"/>
    </source>
</evidence>